<dbReference type="Gene3D" id="1.25.40.10">
    <property type="entry name" value="Tetratricopeptide repeat domain"/>
    <property type="match status" value="1"/>
</dbReference>
<keyword evidence="2" id="KW-1185">Reference proteome</keyword>
<dbReference type="Pfam" id="PF13424">
    <property type="entry name" value="TPR_12"/>
    <property type="match status" value="1"/>
</dbReference>
<dbReference type="PANTHER" id="PTHR46082:SF10">
    <property type="entry name" value="NB-ARC DOMAIN-CONTAINING PROTEIN"/>
    <property type="match status" value="1"/>
</dbReference>
<dbReference type="AlphaFoldDB" id="A0A6A4H5E3"/>
<dbReference type="OrthoDB" id="1658288at2759"/>
<dbReference type="InterPro" id="IPR027417">
    <property type="entry name" value="P-loop_NTPase"/>
</dbReference>
<organism evidence="1 2">
    <name type="scientific">Gymnopus androsaceus JB14</name>
    <dbReference type="NCBI Taxonomy" id="1447944"/>
    <lineage>
        <taxon>Eukaryota</taxon>
        <taxon>Fungi</taxon>
        <taxon>Dikarya</taxon>
        <taxon>Basidiomycota</taxon>
        <taxon>Agaricomycotina</taxon>
        <taxon>Agaricomycetes</taxon>
        <taxon>Agaricomycetidae</taxon>
        <taxon>Agaricales</taxon>
        <taxon>Marasmiineae</taxon>
        <taxon>Omphalotaceae</taxon>
        <taxon>Gymnopus</taxon>
    </lineage>
</organism>
<reference evidence="1" key="1">
    <citation type="journal article" date="2019" name="Environ. Microbiol.">
        <title>Fungal ecological strategies reflected in gene transcription - a case study of two litter decomposers.</title>
        <authorList>
            <person name="Barbi F."/>
            <person name="Kohler A."/>
            <person name="Barry K."/>
            <person name="Baskaran P."/>
            <person name="Daum C."/>
            <person name="Fauchery L."/>
            <person name="Ihrmark K."/>
            <person name="Kuo A."/>
            <person name="LaButti K."/>
            <person name="Lipzen A."/>
            <person name="Morin E."/>
            <person name="Grigoriev I.V."/>
            <person name="Henrissat B."/>
            <person name="Lindahl B."/>
            <person name="Martin F."/>
        </authorList>
    </citation>
    <scope>NUCLEOTIDE SEQUENCE</scope>
    <source>
        <strain evidence="1">JB14</strain>
    </source>
</reference>
<dbReference type="PANTHER" id="PTHR46082">
    <property type="entry name" value="ATP/GTP-BINDING PROTEIN-RELATED"/>
    <property type="match status" value="1"/>
</dbReference>
<dbReference type="Proteomes" id="UP000799118">
    <property type="component" value="Unassembled WGS sequence"/>
</dbReference>
<dbReference type="InterPro" id="IPR011990">
    <property type="entry name" value="TPR-like_helical_dom_sf"/>
</dbReference>
<dbReference type="SUPFAM" id="SSF52540">
    <property type="entry name" value="P-loop containing nucleoside triphosphate hydrolases"/>
    <property type="match status" value="1"/>
</dbReference>
<evidence type="ECO:0000313" key="2">
    <source>
        <dbReference type="Proteomes" id="UP000799118"/>
    </source>
</evidence>
<dbReference type="InterPro" id="IPR053137">
    <property type="entry name" value="NLR-like"/>
</dbReference>
<dbReference type="EMBL" id="ML769571">
    <property type="protein sequence ID" value="KAE9393439.1"/>
    <property type="molecule type" value="Genomic_DNA"/>
</dbReference>
<dbReference type="SUPFAM" id="SSF48452">
    <property type="entry name" value="TPR-like"/>
    <property type="match status" value="1"/>
</dbReference>
<sequence>MNQNWLCIFDNADDQQVFLREYIPSCNHGNVIITSRLTETSQMASPGWHIHLSNLNSEHAVKLLLKHANQESSDKNVNVASEVVNALGFHALAVSTAGAYIGATPTCTLQNYMSHFNKKRGKVFNYRMRSLDNYQRTVFSAFHLSFDQLSHPTQYLMQICAYLHPTAIPLELFTRAAASLRHDTTSFDSDPPTESINSMKEFLALFTGEGSWEDSVVELCKLSLASYDVLKAHLIFHPVIHACAHETVVQEENMFQIAMLLLGRAIPIPGKTHEDFQFRRQLVIHASHVEAAKLPTVSVQLALAEVFRDSGFWTKTAKLEEEIIFQVKKAVGERHPGTLSCMSNLGITYHICGRLKEAEKVLEGVLLLRKEVSGERHPNTLTLMSNLGLTYLARGKLEAAEKLQEEVL</sequence>
<proteinExistence type="predicted"/>
<name>A0A6A4H5E3_9AGAR</name>
<accession>A0A6A4H5E3</accession>
<evidence type="ECO:0000313" key="1">
    <source>
        <dbReference type="EMBL" id="KAE9393439.1"/>
    </source>
</evidence>
<feature type="non-terminal residue" evidence="1">
    <location>
        <position position="408"/>
    </location>
</feature>
<gene>
    <name evidence="1" type="ORF">BT96DRAFT_887228</name>
</gene>
<protein>
    <submittedName>
        <fullName evidence="1">Uncharacterized protein</fullName>
    </submittedName>
</protein>